<sequence>MWELCMACGQNWSSETEKHGRVAIVLHGSVSYHPHLDHVRVEIATSRGDKVFYHQFVIDKDLGLLTDNGNLRSRLFKLYLHALTSPCLPDPLIFRTGSEEALHGLRLAAGTKSFLDMEQSSLHRPTMLFTTKREILSPTVLGSLVPATLQHCKGGSGQIHMVIVDH</sequence>
<evidence type="ECO:0000313" key="2">
    <source>
        <dbReference type="Proteomes" id="UP000006753"/>
    </source>
</evidence>
<dbReference type="KEGG" id="mbe:MBM_05372"/>
<dbReference type="AlphaFoldDB" id="K1X8A1"/>
<keyword evidence="2" id="KW-1185">Reference proteome</keyword>
<protein>
    <submittedName>
        <fullName evidence="1">Uncharacterized protein</fullName>
    </submittedName>
</protein>
<dbReference type="Proteomes" id="UP000006753">
    <property type="component" value="Unassembled WGS sequence"/>
</dbReference>
<gene>
    <name evidence="1" type="ORF">MBM_05372</name>
</gene>
<dbReference type="InParanoid" id="K1X8A1"/>
<accession>K1X8A1</accession>
<evidence type="ECO:0000313" key="1">
    <source>
        <dbReference type="EMBL" id="EKD16903.1"/>
    </source>
</evidence>
<dbReference type="HOGENOM" id="CLU_1603087_0_0_1"/>
<reference evidence="1 2" key="1">
    <citation type="journal article" date="2012" name="BMC Genomics">
        <title>Sequencing the genome of Marssonina brunnea reveals fungus-poplar co-evolution.</title>
        <authorList>
            <person name="Zhu S."/>
            <person name="Cao Y.-Z."/>
            <person name="Jiang C."/>
            <person name="Tan B.-Y."/>
            <person name="Wang Z."/>
            <person name="Feng S."/>
            <person name="Zhang L."/>
            <person name="Su X.-H."/>
            <person name="Brejova B."/>
            <person name="Vinar T."/>
            <person name="Xu M."/>
            <person name="Wang M.-X."/>
            <person name="Zhang S.-G."/>
            <person name="Huang M.-R."/>
            <person name="Wu R."/>
            <person name="Zhou Y."/>
        </authorList>
    </citation>
    <scope>NUCLEOTIDE SEQUENCE [LARGE SCALE GENOMIC DNA]</scope>
    <source>
        <strain evidence="1 2">MB_m1</strain>
    </source>
</reference>
<dbReference type="OrthoDB" id="3182339at2759"/>
<organism evidence="1 2">
    <name type="scientific">Marssonina brunnea f. sp. multigermtubi (strain MB_m1)</name>
    <name type="common">Marssonina leaf spot fungus</name>
    <dbReference type="NCBI Taxonomy" id="1072389"/>
    <lineage>
        <taxon>Eukaryota</taxon>
        <taxon>Fungi</taxon>
        <taxon>Dikarya</taxon>
        <taxon>Ascomycota</taxon>
        <taxon>Pezizomycotina</taxon>
        <taxon>Leotiomycetes</taxon>
        <taxon>Helotiales</taxon>
        <taxon>Drepanopezizaceae</taxon>
        <taxon>Drepanopeziza</taxon>
    </lineage>
</organism>
<dbReference type="EMBL" id="JH921438">
    <property type="protein sequence ID" value="EKD16903.1"/>
    <property type="molecule type" value="Genomic_DNA"/>
</dbReference>
<proteinExistence type="predicted"/>
<name>K1X8A1_MARBU</name>
<dbReference type="STRING" id="1072389.K1X8A1"/>